<dbReference type="RefSeq" id="WP_055238821.1">
    <property type="nucleotide sequence ID" value="NZ_CYXM01000029.1"/>
</dbReference>
<dbReference type="Proteomes" id="UP000286581">
    <property type="component" value="Unassembled WGS sequence"/>
</dbReference>
<reference evidence="6" key="3">
    <citation type="journal article" date="2020" name="Cell Host Microbe">
        <title>Functional and Genomic Variation between Human-Derived Isolates of Lachnospiraceae Reveals Inter- and Intra-Species Diversity.</title>
        <authorList>
            <person name="Sorbara M.T."/>
            <person name="Littmann E.R."/>
            <person name="Fontana E."/>
            <person name="Moody T.U."/>
            <person name="Kohout C.E."/>
            <person name="Gjonbalaj M."/>
            <person name="Eaton V."/>
            <person name="Seok R."/>
            <person name="Leiner I.M."/>
            <person name="Pamer E.G."/>
        </authorList>
    </citation>
    <scope>NUCLEOTIDE SEQUENCE</scope>
    <source>
        <strain evidence="6">MSK.16.45</strain>
    </source>
</reference>
<name>A0A173VT01_9FIRM</name>
<evidence type="ECO:0000256" key="1">
    <source>
        <dbReference type="SAM" id="Coils"/>
    </source>
</evidence>
<evidence type="ECO:0000313" key="9">
    <source>
        <dbReference type="Proteomes" id="UP000286581"/>
    </source>
</evidence>
<dbReference type="Proteomes" id="UP001193756">
    <property type="component" value="Unassembled WGS sequence"/>
</dbReference>
<evidence type="ECO:0000313" key="8">
    <source>
        <dbReference type="Proteomes" id="UP000095673"/>
    </source>
</evidence>
<dbReference type="Pfam" id="PF13817">
    <property type="entry name" value="DDE_Tnp_IS66_C"/>
    <property type="match status" value="1"/>
</dbReference>
<dbReference type="AlphaFoldDB" id="A0A173VT01"/>
<reference evidence="5 8" key="1">
    <citation type="submission" date="2015-09" db="EMBL/GenBank/DDBJ databases">
        <authorList>
            <consortium name="Pathogen Informatics"/>
        </authorList>
    </citation>
    <scope>NUCLEOTIDE SEQUENCE [LARGE SCALE GENOMIC DNA]</scope>
    <source>
        <strain evidence="5 8">2789STDY5834968</strain>
    </source>
</reference>
<dbReference type="InterPro" id="IPR004291">
    <property type="entry name" value="Transposase_IS66_central"/>
</dbReference>
<accession>A0A173VT01</accession>
<dbReference type="InterPro" id="IPR052344">
    <property type="entry name" value="Transposase-related"/>
</dbReference>
<evidence type="ECO:0000259" key="2">
    <source>
        <dbReference type="Pfam" id="PF03050"/>
    </source>
</evidence>
<evidence type="ECO:0000313" key="6">
    <source>
        <dbReference type="EMBL" id="NSC77949.1"/>
    </source>
</evidence>
<dbReference type="InterPro" id="IPR024463">
    <property type="entry name" value="Transposase_TnpC_homeodom"/>
</dbReference>
<proteinExistence type="predicted"/>
<dbReference type="NCBIfam" id="NF033517">
    <property type="entry name" value="transpos_IS66"/>
    <property type="match status" value="1"/>
</dbReference>
<dbReference type="PANTHER" id="PTHR33678">
    <property type="entry name" value="BLL1576 PROTEIN"/>
    <property type="match status" value="1"/>
</dbReference>
<reference evidence="7 9" key="2">
    <citation type="submission" date="2018-08" db="EMBL/GenBank/DDBJ databases">
        <title>A genome reference for cultivated species of the human gut microbiota.</title>
        <authorList>
            <person name="Zou Y."/>
            <person name="Xue W."/>
            <person name="Luo G."/>
        </authorList>
    </citation>
    <scope>NUCLEOTIDE SEQUENCE [LARGE SCALE GENOMIC DNA]</scope>
    <source>
        <strain evidence="7 9">AF12-8</strain>
    </source>
</reference>
<dbReference type="OrthoDB" id="9760067at2"/>
<dbReference type="EMBL" id="CYXM01000029">
    <property type="protein sequence ID" value="CUN29766.1"/>
    <property type="molecule type" value="Genomic_DNA"/>
</dbReference>
<dbReference type="PANTHER" id="PTHR33678:SF1">
    <property type="entry name" value="BLL1576 PROTEIN"/>
    <property type="match status" value="1"/>
</dbReference>
<feature type="domain" description="Transposase IS66 C-terminal" evidence="4">
    <location>
        <begin position="349"/>
        <end position="388"/>
    </location>
</feature>
<organism evidence="5 8">
    <name type="scientific">Agathobacter rectalis</name>
    <dbReference type="NCBI Taxonomy" id="39491"/>
    <lineage>
        <taxon>Bacteria</taxon>
        <taxon>Bacillati</taxon>
        <taxon>Bacillota</taxon>
        <taxon>Clostridia</taxon>
        <taxon>Lachnospirales</taxon>
        <taxon>Lachnospiraceae</taxon>
        <taxon>Agathobacter</taxon>
    </lineage>
</organism>
<dbReference type="EMBL" id="JAAIMP010000019">
    <property type="protein sequence ID" value="NSC77949.1"/>
    <property type="molecule type" value="Genomic_DNA"/>
</dbReference>
<dbReference type="Pfam" id="PF03050">
    <property type="entry name" value="DDE_Tnp_IS66"/>
    <property type="match status" value="1"/>
</dbReference>
<gene>
    <name evidence="7" type="ORF">DWV78_16030</name>
    <name evidence="5" type="ORF">ERS852580_03457</name>
    <name evidence="6" type="ORF">G4312_11815</name>
</gene>
<evidence type="ECO:0000259" key="3">
    <source>
        <dbReference type="Pfam" id="PF13007"/>
    </source>
</evidence>
<protein>
    <submittedName>
        <fullName evidence="6">IS66 family transposase</fullName>
    </submittedName>
    <submittedName>
        <fullName evidence="5">Transposase and inactivated derivatives</fullName>
    </submittedName>
</protein>
<feature type="domain" description="Transposase IS66 central" evidence="2">
    <location>
        <begin position="140"/>
        <end position="342"/>
    </location>
</feature>
<reference evidence="6" key="4">
    <citation type="submission" date="2020-02" db="EMBL/GenBank/DDBJ databases">
        <authorList>
            <person name="Littmann E."/>
            <person name="Sorbara M."/>
        </authorList>
    </citation>
    <scope>NUCLEOTIDE SEQUENCE</scope>
    <source>
        <strain evidence="6">MSK.16.45</strain>
    </source>
</reference>
<evidence type="ECO:0000313" key="7">
    <source>
        <dbReference type="EMBL" id="RGW33976.1"/>
    </source>
</evidence>
<sequence>MAVSAKDSKLLEQKDLISQLNTTIAAQTELIQSLKKDHEADREQIQNLLAQVDYLTKKLFGTSSEKMKDVEGQLNLFDEAEQEADVDLKAPVIKVPEHTRRKKRTLEELFKGVPSRDEIISLPEGERVCDECGAALEPIGKEFVRHEFRFTPAKGEDGLPPIVLYHYTETRARYNAVDFFDGFSDGYLETDGYQGYNNLPSIRRCSCWAHTRRYFIDAVPKGKQYDYSNPAVQGVQFCSKLFEYERRSHNKKHTFEQRKAYRLEKEKPILDAFWSWLDEQKPRKGSRFETAVKYAQNRKDTLMTYLEDGHCSLSNNLSENAIRPFTVGRKNWLFSATPKGATASALVYTMVEMAKANELNIYKYLTYLLEHRPSEDMSDEQLEALTPWSKEVQNVCKN</sequence>
<dbReference type="Proteomes" id="UP000095673">
    <property type="component" value="Unassembled WGS sequence"/>
</dbReference>
<dbReference type="EMBL" id="QSAE01000108">
    <property type="protein sequence ID" value="RGW33976.1"/>
    <property type="molecule type" value="Genomic_DNA"/>
</dbReference>
<dbReference type="InterPro" id="IPR039552">
    <property type="entry name" value="IS66_C"/>
</dbReference>
<feature type="coiled-coil region" evidence="1">
    <location>
        <begin position="17"/>
        <end position="51"/>
    </location>
</feature>
<evidence type="ECO:0000313" key="5">
    <source>
        <dbReference type="EMBL" id="CUN29766.1"/>
    </source>
</evidence>
<feature type="domain" description="Transposase TnpC homeodomain" evidence="3">
    <location>
        <begin position="48"/>
        <end position="104"/>
    </location>
</feature>
<dbReference type="Pfam" id="PF13007">
    <property type="entry name" value="LZ_Tnp_IS66"/>
    <property type="match status" value="1"/>
</dbReference>
<keyword evidence="1" id="KW-0175">Coiled coil</keyword>
<evidence type="ECO:0000259" key="4">
    <source>
        <dbReference type="Pfam" id="PF13817"/>
    </source>
</evidence>